<accession>A0AAN5DBX8</accession>
<dbReference type="CDD" id="cd01040">
    <property type="entry name" value="Mb-like"/>
    <property type="match status" value="1"/>
</dbReference>
<reference evidence="8" key="1">
    <citation type="submission" date="2022-10" db="EMBL/GenBank/DDBJ databases">
        <title>Genome assembly of Pristionchus species.</title>
        <authorList>
            <person name="Yoshida K."/>
            <person name="Sommer R.J."/>
        </authorList>
    </citation>
    <scope>NUCLEOTIDE SEQUENCE [LARGE SCALE GENOMIC DNA]</scope>
    <source>
        <strain evidence="8">RS5460</strain>
    </source>
</reference>
<keyword evidence="4" id="KW-0561">Oxygen transport</keyword>
<dbReference type="InterPro" id="IPR009050">
    <property type="entry name" value="Globin-like_sf"/>
</dbReference>
<keyword evidence="2" id="KW-0479">Metal-binding</keyword>
<evidence type="ECO:0000313" key="7">
    <source>
        <dbReference type="EMBL" id="GMR59377.1"/>
    </source>
</evidence>
<name>A0AAN5DBX8_9BILA</name>
<feature type="compositionally biased region" description="Basic and acidic residues" evidence="5">
    <location>
        <begin position="37"/>
        <end position="53"/>
    </location>
</feature>
<dbReference type="InterPro" id="IPR012292">
    <property type="entry name" value="Globin/Proto"/>
</dbReference>
<evidence type="ECO:0000256" key="4">
    <source>
        <dbReference type="RuleBase" id="RU000356"/>
    </source>
</evidence>
<dbReference type="Pfam" id="PF00042">
    <property type="entry name" value="Globin"/>
    <property type="match status" value="1"/>
</dbReference>
<dbReference type="EMBL" id="BTRK01000006">
    <property type="protein sequence ID" value="GMR59377.1"/>
    <property type="molecule type" value="Genomic_DNA"/>
</dbReference>
<dbReference type="PANTHER" id="PTHR46458:SF6">
    <property type="entry name" value="GLOBIN FAMILY PROFILE DOMAIN-CONTAINING PROTEIN"/>
    <property type="match status" value="1"/>
</dbReference>
<evidence type="ECO:0000256" key="5">
    <source>
        <dbReference type="SAM" id="MobiDB-lite"/>
    </source>
</evidence>
<dbReference type="AlphaFoldDB" id="A0AAN5DBX8"/>
<keyword evidence="4" id="KW-0813">Transport</keyword>
<dbReference type="GO" id="GO:0005344">
    <property type="term" value="F:oxygen carrier activity"/>
    <property type="evidence" value="ECO:0007669"/>
    <property type="project" value="UniProtKB-KW"/>
</dbReference>
<keyword evidence="3" id="KW-0408">Iron</keyword>
<evidence type="ECO:0000256" key="3">
    <source>
        <dbReference type="ARBA" id="ARBA00023004"/>
    </source>
</evidence>
<sequence>MASHPMYHEYRVHQLVQETLDSVMEDASSSIESDDGESMKEELKSEDTDRGESDIEADETHLARAHWILLHKMNKQGTVVHATFDHLMNEYKHTRPIWQFGRNIDEKVKGWSKELHEDFYFRHHCASVQAAITMIMENKDDVISLTRVLNEVGAHHFFYDAYEPHLELFEDAMIEGMKKVLKGVEELDEATEKSWRALLQLTRKHLVEGISIQRNAYLKQAITPQEHTEIIQEWSRVEELGMEEAGTRLCETAFKTYSSLLSQFDLALPLPIIPTTNSHVFKQFSKMTMKV</sequence>
<proteinExistence type="inferred from homology"/>
<dbReference type="GO" id="GO:0046872">
    <property type="term" value="F:metal ion binding"/>
    <property type="evidence" value="ECO:0007669"/>
    <property type="project" value="UniProtKB-KW"/>
</dbReference>
<feature type="non-terminal residue" evidence="7">
    <location>
        <position position="291"/>
    </location>
</feature>
<evidence type="ECO:0000256" key="1">
    <source>
        <dbReference type="ARBA" id="ARBA00022617"/>
    </source>
</evidence>
<feature type="domain" description="Globin" evidence="6">
    <location>
        <begin position="115"/>
        <end position="200"/>
    </location>
</feature>
<evidence type="ECO:0000256" key="2">
    <source>
        <dbReference type="ARBA" id="ARBA00022723"/>
    </source>
</evidence>
<evidence type="ECO:0000313" key="8">
    <source>
        <dbReference type="Proteomes" id="UP001328107"/>
    </source>
</evidence>
<keyword evidence="8" id="KW-1185">Reference proteome</keyword>
<dbReference type="GO" id="GO:0020037">
    <property type="term" value="F:heme binding"/>
    <property type="evidence" value="ECO:0007669"/>
    <property type="project" value="InterPro"/>
</dbReference>
<organism evidence="7 8">
    <name type="scientific">Pristionchus mayeri</name>
    <dbReference type="NCBI Taxonomy" id="1317129"/>
    <lineage>
        <taxon>Eukaryota</taxon>
        <taxon>Metazoa</taxon>
        <taxon>Ecdysozoa</taxon>
        <taxon>Nematoda</taxon>
        <taxon>Chromadorea</taxon>
        <taxon>Rhabditida</taxon>
        <taxon>Rhabditina</taxon>
        <taxon>Diplogasteromorpha</taxon>
        <taxon>Diplogasteroidea</taxon>
        <taxon>Neodiplogasteridae</taxon>
        <taxon>Pristionchus</taxon>
    </lineage>
</organism>
<gene>
    <name evidence="7" type="ORF">PMAYCL1PPCAC_29572</name>
</gene>
<dbReference type="Gene3D" id="1.10.490.10">
    <property type="entry name" value="Globins"/>
    <property type="match status" value="1"/>
</dbReference>
<keyword evidence="1 4" id="KW-0349">Heme</keyword>
<comment type="similarity">
    <text evidence="4">Belongs to the globin family.</text>
</comment>
<protein>
    <recommendedName>
        <fullName evidence="6">Globin domain-containing protein</fullName>
    </recommendedName>
</protein>
<dbReference type="InterPro" id="IPR044399">
    <property type="entry name" value="Mb-like_M"/>
</dbReference>
<comment type="caution">
    <text evidence="7">The sequence shown here is derived from an EMBL/GenBank/DDBJ whole genome shotgun (WGS) entry which is preliminary data.</text>
</comment>
<dbReference type="InterPro" id="IPR050532">
    <property type="entry name" value="Globin-like_OT"/>
</dbReference>
<feature type="region of interest" description="Disordered" evidence="5">
    <location>
        <begin position="23"/>
        <end position="53"/>
    </location>
</feature>
<evidence type="ECO:0000259" key="6">
    <source>
        <dbReference type="Pfam" id="PF00042"/>
    </source>
</evidence>
<dbReference type="PANTHER" id="PTHR46458">
    <property type="entry name" value="BLR2807 PROTEIN"/>
    <property type="match status" value="1"/>
</dbReference>
<dbReference type="Proteomes" id="UP001328107">
    <property type="component" value="Unassembled WGS sequence"/>
</dbReference>
<dbReference type="InterPro" id="IPR000971">
    <property type="entry name" value="Globin"/>
</dbReference>
<dbReference type="GO" id="GO:0019825">
    <property type="term" value="F:oxygen binding"/>
    <property type="evidence" value="ECO:0007669"/>
    <property type="project" value="InterPro"/>
</dbReference>
<dbReference type="SUPFAM" id="SSF46458">
    <property type="entry name" value="Globin-like"/>
    <property type="match status" value="1"/>
</dbReference>